<feature type="active site" description="Proton acceptor" evidence="6">
    <location>
        <position position="242"/>
    </location>
</feature>
<organism evidence="10 11">
    <name type="scientific">Limosilactobacillus reuteri</name>
    <name type="common">Lactobacillus reuteri</name>
    <dbReference type="NCBI Taxonomy" id="1598"/>
    <lineage>
        <taxon>Bacteria</taxon>
        <taxon>Bacillati</taxon>
        <taxon>Bacillota</taxon>
        <taxon>Bacilli</taxon>
        <taxon>Lactobacillales</taxon>
        <taxon>Lactobacillaceae</taxon>
        <taxon>Limosilactobacillus</taxon>
    </lineage>
</organism>
<comment type="similarity">
    <text evidence="2">Belongs to the DNA repair enzymes AP/ExoA family.</text>
</comment>
<dbReference type="GO" id="GO:0003677">
    <property type="term" value="F:DNA binding"/>
    <property type="evidence" value="ECO:0007669"/>
    <property type="project" value="InterPro"/>
</dbReference>
<dbReference type="PROSITE" id="PS51435">
    <property type="entry name" value="AP_NUCLEASE_F1_4"/>
    <property type="match status" value="1"/>
</dbReference>
<dbReference type="Gene3D" id="3.60.10.10">
    <property type="entry name" value="Endonuclease/exonuclease/phosphatase"/>
    <property type="match status" value="1"/>
</dbReference>
<evidence type="ECO:0000256" key="8">
    <source>
        <dbReference type="PIRSR" id="PIRSR604808-3"/>
    </source>
</evidence>
<evidence type="ECO:0000259" key="9">
    <source>
        <dbReference type="Pfam" id="PF03372"/>
    </source>
</evidence>
<keyword evidence="4" id="KW-0378">Hydrolase</keyword>
<dbReference type="InterPro" id="IPR004808">
    <property type="entry name" value="AP_endonuc_1"/>
</dbReference>
<dbReference type="PANTHER" id="PTHR22748">
    <property type="entry name" value="AP ENDONUCLEASE"/>
    <property type="match status" value="1"/>
</dbReference>
<feature type="active site" description="Proton donor/acceptor" evidence="6">
    <location>
        <position position="144"/>
    </location>
</feature>
<dbReference type="GO" id="GO:0008081">
    <property type="term" value="F:phosphoric diester hydrolase activity"/>
    <property type="evidence" value="ECO:0007669"/>
    <property type="project" value="TreeGrafter"/>
</dbReference>
<dbReference type="CDD" id="cd09087">
    <property type="entry name" value="Ape1-like_AP-endo"/>
    <property type="match status" value="1"/>
</dbReference>
<dbReference type="GO" id="GO:0006284">
    <property type="term" value="P:base-excision repair"/>
    <property type="evidence" value="ECO:0007669"/>
    <property type="project" value="TreeGrafter"/>
</dbReference>
<keyword evidence="7" id="KW-0464">Manganese</keyword>
<keyword evidence="5 7" id="KW-0460">Magnesium</keyword>
<comment type="caution">
    <text evidence="10">The sequence shown here is derived from an EMBL/GenBank/DDBJ whole genome shotgun (WGS) entry which is preliminary data.</text>
</comment>
<feature type="binding site" evidence="7">
    <location>
        <position position="144"/>
    </location>
    <ligand>
        <name>Mg(2+)</name>
        <dbReference type="ChEBI" id="CHEBI:18420"/>
        <label>1</label>
    </ligand>
</feature>
<reference evidence="10 11" key="1">
    <citation type="submission" date="2014-06" db="EMBL/GenBank/DDBJ databases">
        <title>Genetic determinant of reutericyclin biosynthesis of Lactobacillus reuteri.</title>
        <authorList>
            <person name="Lin X."/>
            <person name="Duar R."/>
            <person name="Walter J."/>
            <person name="Gaenzle M."/>
        </authorList>
    </citation>
    <scope>NUCLEOTIDE SEQUENCE [LARGE SCALE GENOMIC DNA]</scope>
    <source>
        <strain evidence="10 11">LTH2584</strain>
    </source>
</reference>
<dbReference type="GO" id="GO:0008311">
    <property type="term" value="F:double-stranded DNA 3'-5' DNA exonuclease activity"/>
    <property type="evidence" value="ECO:0007669"/>
    <property type="project" value="TreeGrafter"/>
</dbReference>
<name>A0A073JZU8_LIMRT</name>
<feature type="domain" description="Endonuclease/exonuclease/phosphatase" evidence="9">
    <location>
        <begin position="5"/>
        <end position="222"/>
    </location>
</feature>
<accession>A0A073JZU8</accession>
<dbReference type="InterPro" id="IPR005135">
    <property type="entry name" value="Endo/exonuclease/phosphatase"/>
</dbReference>
<dbReference type="SUPFAM" id="SSF56219">
    <property type="entry name" value="DNase I-like"/>
    <property type="match status" value="1"/>
</dbReference>
<dbReference type="PATRIC" id="fig|1598.90.peg.1580"/>
<dbReference type="GO" id="GO:0003906">
    <property type="term" value="F:DNA-(apurinic or apyrimidinic site) endonuclease activity"/>
    <property type="evidence" value="ECO:0007669"/>
    <property type="project" value="TreeGrafter"/>
</dbReference>
<sequence>MKFISWSVNGLKSAINHGFVEDFKRQDADFFCLQRTRLDKGEEPLQIPNYYQYWNYAEKKGYSGTAIFTKYKPENVIYGMNNSIFDKEGRLITLEYPNFYLIDVYVPVSGEKLQHLDYRLDWDRTFLDYVTNLQSSKPVIIGGDMSVAYQPIDLAEPTEDHHKAGFTKQERSDFGKLLDAGLTDTFRYLHPNLHGAYTWWSYRYDARERNVGWRLDYFLVSDVWKERIEEAKILSDVKGSSHCPIELVANVEI</sequence>
<feature type="binding site" evidence="7">
    <location>
        <position position="242"/>
    </location>
    <ligand>
        <name>Mg(2+)</name>
        <dbReference type="ChEBI" id="CHEBI:18420"/>
        <label>1</label>
    </ligand>
</feature>
<feature type="site" description="Important for catalytic activity" evidence="8">
    <location>
        <position position="216"/>
    </location>
</feature>
<evidence type="ECO:0000256" key="5">
    <source>
        <dbReference type="ARBA" id="ARBA00022842"/>
    </source>
</evidence>
<evidence type="ECO:0000256" key="2">
    <source>
        <dbReference type="ARBA" id="ARBA00007092"/>
    </source>
</evidence>
<dbReference type="EMBL" id="JOSX01000020">
    <property type="protein sequence ID" value="KEK14480.1"/>
    <property type="molecule type" value="Genomic_DNA"/>
</dbReference>
<evidence type="ECO:0000313" key="10">
    <source>
        <dbReference type="EMBL" id="KEK14480.1"/>
    </source>
</evidence>
<evidence type="ECO:0000256" key="7">
    <source>
        <dbReference type="PIRSR" id="PIRSR604808-2"/>
    </source>
</evidence>
<comment type="cofactor">
    <cofactor evidence="1">
        <name>Mn(2+)</name>
        <dbReference type="ChEBI" id="CHEBI:29035"/>
    </cofactor>
</comment>
<feature type="site" description="Interaction with DNA substrate" evidence="8">
    <location>
        <position position="242"/>
    </location>
</feature>
<feature type="active site" evidence="6">
    <location>
        <position position="105"/>
    </location>
</feature>
<keyword evidence="3 7" id="KW-0479">Metal-binding</keyword>
<evidence type="ECO:0000256" key="4">
    <source>
        <dbReference type="ARBA" id="ARBA00022801"/>
    </source>
</evidence>
<evidence type="ECO:0000256" key="3">
    <source>
        <dbReference type="ARBA" id="ARBA00022723"/>
    </source>
</evidence>
<dbReference type="PANTHER" id="PTHR22748:SF6">
    <property type="entry name" value="DNA-(APURINIC OR APYRIMIDINIC SITE) ENDONUCLEASE"/>
    <property type="match status" value="1"/>
</dbReference>
<dbReference type="Pfam" id="PF03372">
    <property type="entry name" value="Exo_endo_phos"/>
    <property type="match status" value="1"/>
</dbReference>
<dbReference type="AlphaFoldDB" id="A0A073JZU8"/>
<dbReference type="GO" id="GO:0046872">
    <property type="term" value="F:metal ion binding"/>
    <property type="evidence" value="ECO:0007669"/>
    <property type="project" value="UniProtKB-KW"/>
</dbReference>
<dbReference type="NCBIfam" id="TIGR00633">
    <property type="entry name" value="xth"/>
    <property type="match status" value="1"/>
</dbReference>
<evidence type="ECO:0000256" key="1">
    <source>
        <dbReference type="ARBA" id="ARBA00001936"/>
    </source>
</evidence>
<evidence type="ECO:0000313" key="11">
    <source>
        <dbReference type="Proteomes" id="UP000027731"/>
    </source>
</evidence>
<protein>
    <submittedName>
        <fullName evidence="10">Exodeoxyribonuclease III</fullName>
    </submittedName>
</protein>
<dbReference type="PROSITE" id="PS00728">
    <property type="entry name" value="AP_NUCLEASE_F1_3"/>
    <property type="match status" value="1"/>
</dbReference>
<comment type="cofactor">
    <cofactor evidence="7">
        <name>Mg(2+)</name>
        <dbReference type="ChEBI" id="CHEBI:18420"/>
    </cofactor>
    <cofactor evidence="7">
        <name>Mn(2+)</name>
        <dbReference type="ChEBI" id="CHEBI:29035"/>
    </cofactor>
    <text evidence="7">Probably binds two magnesium or manganese ions per subunit.</text>
</comment>
<gene>
    <name evidence="10" type="ORF">LR3_01225</name>
</gene>
<proteinExistence type="inferred from homology"/>
<dbReference type="NCBIfam" id="TIGR00195">
    <property type="entry name" value="exoDNase_III"/>
    <property type="match status" value="1"/>
</dbReference>
<dbReference type="InterPro" id="IPR036691">
    <property type="entry name" value="Endo/exonu/phosph_ase_sf"/>
</dbReference>
<dbReference type="Proteomes" id="UP000027731">
    <property type="component" value="Unassembled WGS sequence"/>
</dbReference>
<evidence type="ECO:0000256" key="6">
    <source>
        <dbReference type="PIRSR" id="PIRSR604808-1"/>
    </source>
</evidence>
<dbReference type="InterPro" id="IPR020848">
    <property type="entry name" value="AP_endonuclease_F1_CS"/>
</dbReference>